<evidence type="ECO:0000259" key="4">
    <source>
        <dbReference type="PROSITE" id="PS50883"/>
    </source>
</evidence>
<dbReference type="Pfam" id="PF00990">
    <property type="entry name" value="GGDEF"/>
    <property type="match status" value="1"/>
</dbReference>
<evidence type="ECO:0000259" key="3">
    <source>
        <dbReference type="PROSITE" id="PS50113"/>
    </source>
</evidence>
<dbReference type="InterPro" id="IPR013767">
    <property type="entry name" value="PAS_fold"/>
</dbReference>
<reference evidence="6 7" key="1">
    <citation type="journal article" date="2016" name="Int. J. Syst. Evol. Microbiol.">
        <title>Oceanobacillus halophilus sp. nov., a novel moderately halophilic bacterium from a hypersaline lake.</title>
        <authorList>
            <person name="Amoozegar M.A."/>
            <person name="Bagheri M."/>
            <person name="Makhdoumi A."/>
            <person name="Nikou M.M."/>
            <person name="Fazeli S.A.S."/>
            <person name="Schumann P."/>
            <person name="Sproer C."/>
            <person name="Sanchez-Porro C."/>
            <person name="Ventosa A."/>
        </authorList>
    </citation>
    <scope>NUCLEOTIDE SEQUENCE [LARGE SCALE GENOMIC DNA]</scope>
    <source>
        <strain evidence="6 7">DSM 23996</strain>
    </source>
</reference>
<comment type="caution">
    <text evidence="6">The sequence shown here is derived from an EMBL/GenBank/DDBJ whole genome shotgun (WGS) entry which is preliminary data.</text>
</comment>
<dbReference type="CDD" id="cd00130">
    <property type="entry name" value="PAS"/>
    <property type="match status" value="2"/>
</dbReference>
<dbReference type="FunFam" id="3.30.70.270:FF:000001">
    <property type="entry name" value="Diguanylate cyclase domain protein"/>
    <property type="match status" value="1"/>
</dbReference>
<dbReference type="Gene3D" id="3.30.70.270">
    <property type="match status" value="1"/>
</dbReference>
<dbReference type="NCBIfam" id="TIGR00229">
    <property type="entry name" value="sensory_box"/>
    <property type="match status" value="2"/>
</dbReference>
<dbReference type="PROSITE" id="PS50113">
    <property type="entry name" value="PAC"/>
    <property type="match status" value="2"/>
</dbReference>
<dbReference type="InterPro" id="IPR001610">
    <property type="entry name" value="PAC"/>
</dbReference>
<feature type="coiled-coil region" evidence="1">
    <location>
        <begin position="164"/>
        <end position="191"/>
    </location>
</feature>
<name>A0A495A254_9BACI</name>
<dbReference type="InterPro" id="IPR035965">
    <property type="entry name" value="PAS-like_dom_sf"/>
</dbReference>
<dbReference type="Pfam" id="PF00989">
    <property type="entry name" value="PAS"/>
    <property type="match status" value="1"/>
</dbReference>
<evidence type="ECO:0000259" key="2">
    <source>
        <dbReference type="PROSITE" id="PS50112"/>
    </source>
</evidence>
<dbReference type="SMART" id="SM00086">
    <property type="entry name" value="PAC"/>
    <property type="match status" value="2"/>
</dbReference>
<dbReference type="OrthoDB" id="9759607at2"/>
<dbReference type="PANTHER" id="PTHR44757">
    <property type="entry name" value="DIGUANYLATE CYCLASE DGCP"/>
    <property type="match status" value="1"/>
</dbReference>
<dbReference type="NCBIfam" id="TIGR00254">
    <property type="entry name" value="GGDEF"/>
    <property type="match status" value="1"/>
</dbReference>
<dbReference type="InterPro" id="IPR029787">
    <property type="entry name" value="Nucleotide_cyclase"/>
</dbReference>
<dbReference type="InterPro" id="IPR052155">
    <property type="entry name" value="Biofilm_reg_signaling"/>
</dbReference>
<dbReference type="SMART" id="SM00267">
    <property type="entry name" value="GGDEF"/>
    <property type="match status" value="1"/>
</dbReference>
<dbReference type="InterPro" id="IPR035919">
    <property type="entry name" value="EAL_sf"/>
</dbReference>
<dbReference type="AlphaFoldDB" id="A0A495A254"/>
<dbReference type="EMBL" id="RBZP01000006">
    <property type="protein sequence ID" value="RKQ33522.1"/>
    <property type="molecule type" value="Genomic_DNA"/>
</dbReference>
<evidence type="ECO:0000259" key="5">
    <source>
        <dbReference type="PROSITE" id="PS50887"/>
    </source>
</evidence>
<feature type="domain" description="GGDEF" evidence="5">
    <location>
        <begin position="339"/>
        <end position="471"/>
    </location>
</feature>
<proteinExistence type="predicted"/>
<dbReference type="Proteomes" id="UP000269301">
    <property type="component" value="Unassembled WGS sequence"/>
</dbReference>
<dbReference type="PROSITE" id="PS50112">
    <property type="entry name" value="PAS"/>
    <property type="match status" value="2"/>
</dbReference>
<dbReference type="InterPro" id="IPR000014">
    <property type="entry name" value="PAS"/>
</dbReference>
<organism evidence="6 7">
    <name type="scientific">Oceanobacillus halophilus</name>
    <dbReference type="NCBI Taxonomy" id="930130"/>
    <lineage>
        <taxon>Bacteria</taxon>
        <taxon>Bacillati</taxon>
        <taxon>Bacillota</taxon>
        <taxon>Bacilli</taxon>
        <taxon>Bacillales</taxon>
        <taxon>Bacillaceae</taxon>
        <taxon>Oceanobacillus</taxon>
    </lineage>
</organism>
<dbReference type="InterPro" id="IPR001633">
    <property type="entry name" value="EAL_dom"/>
</dbReference>
<dbReference type="Gene3D" id="3.30.450.20">
    <property type="entry name" value="PAS domain"/>
    <property type="match status" value="2"/>
</dbReference>
<feature type="domain" description="PAC" evidence="3">
    <location>
        <begin position="128"/>
        <end position="180"/>
    </location>
</feature>
<feature type="domain" description="PAS" evidence="2">
    <location>
        <begin position="56"/>
        <end position="101"/>
    </location>
</feature>
<keyword evidence="7" id="KW-1185">Reference proteome</keyword>
<dbReference type="SUPFAM" id="SSF141868">
    <property type="entry name" value="EAL domain-like"/>
    <property type="match status" value="1"/>
</dbReference>
<dbReference type="CDD" id="cd01948">
    <property type="entry name" value="EAL"/>
    <property type="match status" value="1"/>
</dbReference>
<dbReference type="InterPro" id="IPR043128">
    <property type="entry name" value="Rev_trsase/Diguanyl_cyclase"/>
</dbReference>
<keyword evidence="1" id="KW-0175">Coiled coil</keyword>
<dbReference type="PROSITE" id="PS50883">
    <property type="entry name" value="EAL"/>
    <property type="match status" value="1"/>
</dbReference>
<sequence length="733" mass="84749">MVKWYYIILNYFWDKICYIWVIQVRKTTTNFIELRSHYIEELKENKTIKLEEVIQELADLRYALDQAAIVTITDDKGNILYVNSQFCKISKYTKEELIGQNHRMLNSGHHSRDYYKNLWDTVNSGNVWRGELRNIAKDGTILWLDTTIVPFLDENGKPFQFVSIRDDITKRKQMEEQIRKSEETYRLITENTSDVITVINKEGDIIYVTPSCSHVLNYQVEEVEHSKFIPWIHKEDQETVQYMVNSIFNTKKPSGEMEFQLEKKDGTYLDVEANISPIFSQSDEIDHLVLVIRDITKRKYSEKMIYHLTHHDTLTELPNRSYFMNHVTKEFYHAKVNEVKIAVLYMDIDKFKNINDSLGHENGDIALIEIANRLKMMLNPKDFIARIGGDEFAIIMVNTSKEQAIMIADKVMVEIQKPITLAKEIHTITASIGISMYPFHAKSPEELLKRANIASDEVKAKGRNNYLFFNKNMEENSLERILLENELKKAIESDQFTLDYQPKIDIKSGKIIGMEALVRWVHPELGRISPGKFIPIAEETGLILELGELILRKGCKQNKQWQNQGYPKQQLSVNLSTKQLYQKNLSDKIEAILEETGLEAQWLELEITESAFANISNAQTILLKIKDLGVAISIDDFGTGYSSFGYLKHLPVNTLKIDAIFIRDINLNPESQAIVNGIVDIAGKLKLNVIAEGIETNEQLCILREVSCPQGQGFYFSKPLSKEKFERYLKEII</sequence>
<feature type="domain" description="PAC" evidence="3">
    <location>
        <begin position="255"/>
        <end position="307"/>
    </location>
</feature>
<dbReference type="SUPFAM" id="SSF55073">
    <property type="entry name" value="Nucleotide cyclase"/>
    <property type="match status" value="1"/>
</dbReference>
<dbReference type="SMART" id="SM00052">
    <property type="entry name" value="EAL"/>
    <property type="match status" value="1"/>
</dbReference>
<dbReference type="PANTHER" id="PTHR44757:SF2">
    <property type="entry name" value="BIOFILM ARCHITECTURE MAINTENANCE PROTEIN MBAA"/>
    <property type="match status" value="1"/>
</dbReference>
<evidence type="ECO:0000256" key="1">
    <source>
        <dbReference type="SAM" id="Coils"/>
    </source>
</evidence>
<evidence type="ECO:0000313" key="6">
    <source>
        <dbReference type="EMBL" id="RKQ33522.1"/>
    </source>
</evidence>
<protein>
    <submittedName>
        <fullName evidence="6">EAL domain-containing protein</fullName>
    </submittedName>
</protein>
<feature type="domain" description="PAS" evidence="2">
    <location>
        <begin position="181"/>
        <end position="251"/>
    </location>
</feature>
<dbReference type="PROSITE" id="PS50887">
    <property type="entry name" value="GGDEF"/>
    <property type="match status" value="1"/>
</dbReference>
<dbReference type="InterPro" id="IPR000160">
    <property type="entry name" value="GGDEF_dom"/>
</dbReference>
<dbReference type="SUPFAM" id="SSF55785">
    <property type="entry name" value="PYP-like sensor domain (PAS domain)"/>
    <property type="match status" value="2"/>
</dbReference>
<accession>A0A495A254</accession>
<dbReference type="Pfam" id="PF13426">
    <property type="entry name" value="PAS_9"/>
    <property type="match status" value="1"/>
</dbReference>
<dbReference type="GO" id="GO:0006355">
    <property type="term" value="P:regulation of DNA-templated transcription"/>
    <property type="evidence" value="ECO:0007669"/>
    <property type="project" value="InterPro"/>
</dbReference>
<dbReference type="Gene3D" id="3.20.20.450">
    <property type="entry name" value="EAL domain"/>
    <property type="match status" value="1"/>
</dbReference>
<dbReference type="SMART" id="SM00091">
    <property type="entry name" value="PAS"/>
    <property type="match status" value="2"/>
</dbReference>
<dbReference type="CDD" id="cd01949">
    <property type="entry name" value="GGDEF"/>
    <property type="match status" value="1"/>
</dbReference>
<gene>
    <name evidence="6" type="ORF">D8M06_09945</name>
</gene>
<dbReference type="InterPro" id="IPR000700">
    <property type="entry name" value="PAS-assoc_C"/>
</dbReference>
<feature type="domain" description="EAL" evidence="4">
    <location>
        <begin position="480"/>
        <end position="733"/>
    </location>
</feature>
<dbReference type="Pfam" id="PF00563">
    <property type="entry name" value="EAL"/>
    <property type="match status" value="1"/>
</dbReference>
<evidence type="ECO:0000313" key="7">
    <source>
        <dbReference type="Proteomes" id="UP000269301"/>
    </source>
</evidence>